<accession>A0ABR2I6L3</accession>
<gene>
    <name evidence="2" type="ORF">M9Y10_013250</name>
</gene>
<protein>
    <submittedName>
        <fullName evidence="2">Uncharacterized protein</fullName>
    </submittedName>
</protein>
<keyword evidence="3" id="KW-1185">Reference proteome</keyword>
<dbReference type="EMBL" id="JAPFFF010000019">
    <property type="protein sequence ID" value="KAK8858149.1"/>
    <property type="molecule type" value="Genomic_DNA"/>
</dbReference>
<comment type="caution">
    <text evidence="2">The sequence shown here is derived from an EMBL/GenBank/DDBJ whole genome shotgun (WGS) entry which is preliminary data.</text>
</comment>
<reference evidence="2 3" key="1">
    <citation type="submission" date="2024-04" db="EMBL/GenBank/DDBJ databases">
        <title>Tritrichomonas musculus Genome.</title>
        <authorList>
            <person name="Alves-Ferreira E."/>
            <person name="Grigg M."/>
            <person name="Lorenzi H."/>
            <person name="Galac M."/>
        </authorList>
    </citation>
    <scope>NUCLEOTIDE SEQUENCE [LARGE SCALE GENOMIC DNA]</scope>
    <source>
        <strain evidence="2 3">EAF2021</strain>
    </source>
</reference>
<dbReference type="Proteomes" id="UP001470230">
    <property type="component" value="Unassembled WGS sequence"/>
</dbReference>
<name>A0ABR2I6L3_9EUKA</name>
<organism evidence="2 3">
    <name type="scientific">Tritrichomonas musculus</name>
    <dbReference type="NCBI Taxonomy" id="1915356"/>
    <lineage>
        <taxon>Eukaryota</taxon>
        <taxon>Metamonada</taxon>
        <taxon>Parabasalia</taxon>
        <taxon>Tritrichomonadida</taxon>
        <taxon>Tritrichomonadidae</taxon>
        <taxon>Tritrichomonas</taxon>
    </lineage>
</organism>
<feature type="region of interest" description="Disordered" evidence="1">
    <location>
        <begin position="1"/>
        <end position="43"/>
    </location>
</feature>
<feature type="compositionally biased region" description="Polar residues" evidence="1">
    <location>
        <begin position="7"/>
        <end position="18"/>
    </location>
</feature>
<feature type="region of interest" description="Disordered" evidence="1">
    <location>
        <begin position="353"/>
        <end position="383"/>
    </location>
</feature>
<evidence type="ECO:0000256" key="1">
    <source>
        <dbReference type="SAM" id="MobiDB-lite"/>
    </source>
</evidence>
<feature type="compositionally biased region" description="Pro residues" evidence="1">
    <location>
        <begin position="357"/>
        <end position="367"/>
    </location>
</feature>
<evidence type="ECO:0000313" key="2">
    <source>
        <dbReference type="EMBL" id="KAK8858149.1"/>
    </source>
</evidence>
<proteinExistence type="predicted"/>
<sequence>MSELPPLNTTMPSSNMRNVSPRIRSNPPLSPQTMRNPRQRDMREEQTMTPGIFDNTQFTGPQPPPDPVVTLRPQTARLDPLRFGLSSGRIRPARETWAQLTDVVTEFNELCGLDTAVPAFMEQFSYVTQVFKHFNHYAIIIFNSIHPTDDPRSGLTTTPIHKFCRSLVIEWANFIKIFNKIANSKLGPVFRTLLESLNKLSIAINQVAYLFGVDTVKTDVRPSTMKVIDNEMKTMQMLVRKRIRDEEGDSLFLDFDVDNFVRHVCKISKAIQRLFTRSMPRYTSSTGDVMLKKINLNIALNELMDLSKGIANFDGFVNVVRQSILNMNSAFIDLFKTLNQPYDLQLNEDGSILKEPAPIPPQKPPHPVNAKALSARSPRRSGQ</sequence>
<evidence type="ECO:0000313" key="3">
    <source>
        <dbReference type="Proteomes" id="UP001470230"/>
    </source>
</evidence>